<feature type="transmembrane region" description="Helical" evidence="2">
    <location>
        <begin position="43"/>
        <end position="61"/>
    </location>
</feature>
<dbReference type="EMBL" id="CP064942">
    <property type="protein sequence ID" value="QPH54293.1"/>
    <property type="molecule type" value="Genomic_DNA"/>
</dbReference>
<reference evidence="3 4" key="1">
    <citation type="submission" date="2020-11" db="EMBL/GenBank/DDBJ databases">
        <title>Description of Pontivivens ytuae sp. nov. isolated from deep sea sediment of Mariana Trench.</title>
        <authorList>
            <person name="Wang Z."/>
            <person name="Sun Q.-L."/>
            <person name="Xu X.-D."/>
            <person name="Tang Y.-Z."/>
            <person name="Zhang J."/>
        </authorList>
    </citation>
    <scope>NUCLEOTIDE SEQUENCE [LARGE SCALE GENOMIC DNA]</scope>
    <source>
        <strain evidence="3 4">MT2928</strain>
    </source>
</reference>
<protein>
    <submittedName>
        <fullName evidence="3">Uncharacterized protein</fullName>
    </submittedName>
</protein>
<dbReference type="AlphaFoldDB" id="A0A7S9QCU4"/>
<dbReference type="RefSeq" id="WP_196103502.1">
    <property type="nucleotide sequence ID" value="NZ_CP064942.1"/>
</dbReference>
<evidence type="ECO:0000313" key="4">
    <source>
        <dbReference type="Proteomes" id="UP000594800"/>
    </source>
</evidence>
<evidence type="ECO:0000313" key="3">
    <source>
        <dbReference type="EMBL" id="QPH54293.1"/>
    </source>
</evidence>
<proteinExistence type="predicted"/>
<dbReference type="Proteomes" id="UP000594800">
    <property type="component" value="Chromosome"/>
</dbReference>
<feature type="transmembrane region" description="Helical" evidence="2">
    <location>
        <begin position="12"/>
        <end position="31"/>
    </location>
</feature>
<evidence type="ECO:0000256" key="2">
    <source>
        <dbReference type="SAM" id="Phobius"/>
    </source>
</evidence>
<keyword evidence="2" id="KW-0472">Membrane</keyword>
<gene>
    <name evidence="3" type="ORF">I0K15_00495</name>
</gene>
<keyword evidence="2" id="KW-1133">Transmembrane helix</keyword>
<feature type="region of interest" description="Disordered" evidence="1">
    <location>
        <begin position="71"/>
        <end position="91"/>
    </location>
</feature>
<evidence type="ECO:0000256" key="1">
    <source>
        <dbReference type="SAM" id="MobiDB-lite"/>
    </source>
</evidence>
<accession>A0A7S9QCU4</accession>
<keyword evidence="4" id="KW-1185">Reference proteome</keyword>
<name>A0A7S9QCU4_9RHOB</name>
<organism evidence="3 4">
    <name type="scientific">Pontivivens ytuae</name>
    <dbReference type="NCBI Taxonomy" id="2789856"/>
    <lineage>
        <taxon>Bacteria</taxon>
        <taxon>Pseudomonadati</taxon>
        <taxon>Pseudomonadota</taxon>
        <taxon>Alphaproteobacteria</taxon>
        <taxon>Rhodobacterales</taxon>
        <taxon>Paracoccaceae</taxon>
        <taxon>Pontivivens</taxon>
    </lineage>
</organism>
<keyword evidence="2" id="KW-0812">Transmembrane</keyword>
<dbReference type="KEGG" id="poz:I0K15_00495"/>
<sequence length="91" mass="9626">MLLLNRLMGPMTALLVSIAIAVLLLLPVWLAGDLLGTPSTFDTVVLALAAVAATAIAWPVVRQLLREPDDAPADASAEHSSDDVYVPHIEK</sequence>